<evidence type="ECO:0000259" key="5">
    <source>
        <dbReference type="Pfam" id="PF01343"/>
    </source>
</evidence>
<dbReference type="PANTHER" id="PTHR33209">
    <property type="entry name" value="PROTEASE 4"/>
    <property type="match status" value="1"/>
</dbReference>
<keyword evidence="3" id="KW-0378">Hydrolase</keyword>
<keyword evidence="7" id="KW-1185">Reference proteome</keyword>
<evidence type="ECO:0000256" key="3">
    <source>
        <dbReference type="ARBA" id="ARBA00022801"/>
    </source>
</evidence>
<dbReference type="Gene3D" id="3.90.226.10">
    <property type="entry name" value="2-enoyl-CoA Hydratase, Chain A, domain 1"/>
    <property type="match status" value="1"/>
</dbReference>
<dbReference type="SUPFAM" id="SSF52096">
    <property type="entry name" value="ClpP/crotonase"/>
    <property type="match status" value="1"/>
</dbReference>
<dbReference type="InterPro" id="IPR002142">
    <property type="entry name" value="Peptidase_S49"/>
</dbReference>
<name>A0A4V1IMV5_9GAMM</name>
<evidence type="ECO:0000256" key="4">
    <source>
        <dbReference type="ARBA" id="ARBA00022825"/>
    </source>
</evidence>
<organism evidence="6 7">
    <name type="scientific">Zooshikella ganghwensis</name>
    <dbReference type="NCBI Taxonomy" id="202772"/>
    <lineage>
        <taxon>Bacteria</taxon>
        <taxon>Pseudomonadati</taxon>
        <taxon>Pseudomonadota</taxon>
        <taxon>Gammaproteobacteria</taxon>
        <taxon>Oceanospirillales</taxon>
        <taxon>Zooshikellaceae</taxon>
        <taxon>Zooshikella</taxon>
    </lineage>
</organism>
<dbReference type="PANTHER" id="PTHR33209:SF1">
    <property type="entry name" value="PEPTIDASE S49 DOMAIN-CONTAINING PROTEIN"/>
    <property type="match status" value="1"/>
</dbReference>
<accession>A0A4V1IMV5</accession>
<proteinExistence type="inferred from homology"/>
<dbReference type="AlphaFoldDB" id="A0A4V1IMV5"/>
<evidence type="ECO:0000256" key="1">
    <source>
        <dbReference type="ARBA" id="ARBA00008683"/>
    </source>
</evidence>
<dbReference type="Proteomes" id="UP000257039">
    <property type="component" value="Unassembled WGS sequence"/>
</dbReference>
<dbReference type="RefSeq" id="WP_094789751.1">
    <property type="nucleotide sequence ID" value="NZ_NDXW01000007.1"/>
</dbReference>
<feature type="domain" description="Peptidase S49" evidence="5">
    <location>
        <begin position="126"/>
        <end position="268"/>
    </location>
</feature>
<dbReference type="InterPro" id="IPR029045">
    <property type="entry name" value="ClpP/crotonase-like_dom_sf"/>
</dbReference>
<gene>
    <name evidence="6" type="ORF">B9G39_27780</name>
</gene>
<dbReference type="Pfam" id="PF01343">
    <property type="entry name" value="Peptidase_S49"/>
    <property type="match status" value="1"/>
</dbReference>
<evidence type="ECO:0000313" key="7">
    <source>
        <dbReference type="Proteomes" id="UP000257039"/>
    </source>
</evidence>
<evidence type="ECO:0000256" key="2">
    <source>
        <dbReference type="ARBA" id="ARBA00022670"/>
    </source>
</evidence>
<comment type="caution">
    <text evidence="6">The sequence shown here is derived from an EMBL/GenBank/DDBJ whole genome shotgun (WGS) entry which is preliminary data.</text>
</comment>
<evidence type="ECO:0000313" key="6">
    <source>
        <dbReference type="EMBL" id="RDH41551.1"/>
    </source>
</evidence>
<protein>
    <submittedName>
        <fullName evidence="6">S49 family peptidase</fullName>
    </submittedName>
</protein>
<dbReference type="GO" id="GO:0008236">
    <property type="term" value="F:serine-type peptidase activity"/>
    <property type="evidence" value="ECO:0007669"/>
    <property type="project" value="UniProtKB-KW"/>
</dbReference>
<dbReference type="CDD" id="cd07022">
    <property type="entry name" value="S49_Sppa_36K_type"/>
    <property type="match status" value="1"/>
</dbReference>
<reference evidence="6 7" key="1">
    <citation type="submission" date="2017-04" db="EMBL/GenBank/DDBJ databases">
        <title>Draft genome sequence of Zooshikella ganghwensis VG4 isolated from Red Sea sediments.</title>
        <authorList>
            <person name="Rehman Z."/>
            <person name="Alam I."/>
            <person name="Kamau A."/>
            <person name="Bajic V."/>
            <person name="Leiknes T."/>
        </authorList>
    </citation>
    <scope>NUCLEOTIDE SEQUENCE [LARGE SCALE GENOMIC DNA]</scope>
    <source>
        <strain evidence="6 7">VG4</strain>
    </source>
</reference>
<keyword evidence="4" id="KW-0720">Serine protease</keyword>
<sequence length="428" mass="46364">MTPHALQFIASEPWALETKTLEIIKSIAAREWQIPEAVFNKKGERKSFNTIKRDNVAVLNINGVISRYANIFHAVCGGTSVEMLAKEFNQVLNDPGTEAIILNIDSPGGQVNGIHELAEMIHAARGTKPIVAYVGGSGCSAAYWLATAADEIVLDHTACVGSIGVVATYVQQKQDDKDVFEMVSSQSPHKRADPKTKEGKSLYQAELDELADIFIDRVARNMNVKRDQVLTDFCQGGTAIGQTAIDKGMAHRLGSLENLITEYQKKRKTQQSMSEQFAINVTGSASTPDVIAALKQQFPEAISTIITDAKKQDEPSALEAAAEITQQCLDANVPSMLASLLASNITKTEALKQIEDAKAIKNACAAAGIEASFDTIMADRNDLGKLIGTIIHEAQADKEPETNHHINQTGNQYAIDSNAIYAARRQGN</sequence>
<keyword evidence="2" id="KW-0645">Protease</keyword>
<dbReference type="InterPro" id="IPR033855">
    <property type="entry name" value="Protein_C"/>
</dbReference>
<comment type="similarity">
    <text evidence="1">Belongs to the peptidase S49 family.</text>
</comment>
<dbReference type="GO" id="GO:0006508">
    <property type="term" value="P:proteolysis"/>
    <property type="evidence" value="ECO:0007669"/>
    <property type="project" value="UniProtKB-KW"/>
</dbReference>
<dbReference type="EMBL" id="NDXW01000007">
    <property type="protein sequence ID" value="RDH41551.1"/>
    <property type="molecule type" value="Genomic_DNA"/>
</dbReference>